<dbReference type="OrthoDB" id="9876299at2759"/>
<accession>A0A167EHN6</accession>
<dbReference type="Gene3D" id="3.40.50.720">
    <property type="entry name" value="NAD(P)-binding Rossmann-like Domain"/>
    <property type="match status" value="1"/>
</dbReference>
<dbReference type="SUPFAM" id="SSF51735">
    <property type="entry name" value="NAD(P)-binding Rossmann-fold domains"/>
    <property type="match status" value="1"/>
</dbReference>
<evidence type="ECO:0000256" key="1">
    <source>
        <dbReference type="ARBA" id="ARBA00006484"/>
    </source>
</evidence>
<dbReference type="KEGG" id="slb:AWJ20_5051"/>
<evidence type="ECO:0008006" key="4">
    <source>
        <dbReference type="Google" id="ProtNLM"/>
    </source>
</evidence>
<keyword evidence="3" id="KW-1185">Reference proteome</keyword>
<dbReference type="PRINTS" id="PR00081">
    <property type="entry name" value="GDHRDH"/>
</dbReference>
<reference evidence="2 3" key="1">
    <citation type="submission" date="2016-02" db="EMBL/GenBank/DDBJ databases">
        <title>Complete genome sequence and transcriptome regulation of the pentose utilising yeast Sugiyamaella lignohabitans.</title>
        <authorList>
            <person name="Bellasio M."/>
            <person name="Peymann A."/>
            <person name="Valli M."/>
            <person name="Sipitzky M."/>
            <person name="Graf A."/>
            <person name="Sauer M."/>
            <person name="Marx H."/>
            <person name="Mattanovich D."/>
        </authorList>
    </citation>
    <scope>NUCLEOTIDE SEQUENCE [LARGE SCALE GENOMIC DNA]</scope>
    <source>
        <strain evidence="2 3">CBS 10342</strain>
    </source>
</reference>
<dbReference type="PANTHER" id="PTHR43544:SF15">
    <property type="entry name" value="CHAIN DEHYDROGENASE (ATSC), PUTATIVE (AFU_ORTHOLOGUE AFUA_3G00180)-RELATED"/>
    <property type="match status" value="1"/>
</dbReference>
<name>A0A167EHN6_9ASCO</name>
<dbReference type="GO" id="GO:0016491">
    <property type="term" value="F:oxidoreductase activity"/>
    <property type="evidence" value="ECO:0007669"/>
    <property type="project" value="TreeGrafter"/>
</dbReference>
<gene>
    <name evidence="2" type="ORF">AWJ20_5051</name>
</gene>
<dbReference type="InterPro" id="IPR051468">
    <property type="entry name" value="Fungal_SecMetab_SDRs"/>
</dbReference>
<dbReference type="InterPro" id="IPR036291">
    <property type="entry name" value="NAD(P)-bd_dom_sf"/>
</dbReference>
<dbReference type="Proteomes" id="UP000189580">
    <property type="component" value="Chromosome d"/>
</dbReference>
<protein>
    <recommendedName>
        <fullName evidence="4">NAD(P)-binding protein</fullName>
    </recommendedName>
</protein>
<comment type="similarity">
    <text evidence="1">Belongs to the short-chain dehydrogenases/reductases (SDR) family.</text>
</comment>
<organism evidence="2 3">
    <name type="scientific">Sugiyamaella lignohabitans</name>
    <dbReference type="NCBI Taxonomy" id="796027"/>
    <lineage>
        <taxon>Eukaryota</taxon>
        <taxon>Fungi</taxon>
        <taxon>Dikarya</taxon>
        <taxon>Ascomycota</taxon>
        <taxon>Saccharomycotina</taxon>
        <taxon>Dipodascomycetes</taxon>
        <taxon>Dipodascales</taxon>
        <taxon>Trichomonascaceae</taxon>
        <taxon>Sugiyamaella</taxon>
    </lineage>
</organism>
<dbReference type="PANTHER" id="PTHR43544">
    <property type="entry name" value="SHORT-CHAIN DEHYDROGENASE/REDUCTASE"/>
    <property type="match status" value="1"/>
</dbReference>
<dbReference type="GO" id="GO:0005737">
    <property type="term" value="C:cytoplasm"/>
    <property type="evidence" value="ECO:0007669"/>
    <property type="project" value="TreeGrafter"/>
</dbReference>
<evidence type="ECO:0000313" key="3">
    <source>
        <dbReference type="Proteomes" id="UP000189580"/>
    </source>
</evidence>
<dbReference type="GeneID" id="30037251"/>
<evidence type="ECO:0000313" key="2">
    <source>
        <dbReference type="EMBL" id="ANB14094.1"/>
    </source>
</evidence>
<dbReference type="Pfam" id="PF00106">
    <property type="entry name" value="adh_short"/>
    <property type="match status" value="1"/>
</dbReference>
<dbReference type="RefSeq" id="XP_018736571.1">
    <property type="nucleotide sequence ID" value="XM_018882167.1"/>
</dbReference>
<dbReference type="AlphaFoldDB" id="A0A167EHN6"/>
<proteinExistence type="inferred from homology"/>
<dbReference type="CDD" id="cd05325">
    <property type="entry name" value="carb_red_sniffer_like_SDR_c"/>
    <property type="match status" value="1"/>
</dbReference>
<dbReference type="InterPro" id="IPR002347">
    <property type="entry name" value="SDR_fam"/>
</dbReference>
<sequence>MPSYVVTGASRGIGLEFVRQLSDDRSNEVFALVRNLKSITHLEPLSARKNVHILEADSTSSVQLYKAAEEVSKITGGSLDVLIANAGGNIGSGRSLADPDMPPEEVAAELRENYEQNVVAAVFTNNAFLPLLRKGQQKKIIDISSAMGLGGFSLKTGFAYIPAYSMAKAALNLAVTKYAVELAKENFIVIGLSPGLVDTSKTKAVPPSEEQRKVLAGFIDQWRPSNPDWDGKPLTVEDSVQKQLKVIKSLKPYHSGYMLSQNGDTNQWF</sequence>
<dbReference type="EMBL" id="CP014502">
    <property type="protein sequence ID" value="ANB14094.1"/>
    <property type="molecule type" value="Genomic_DNA"/>
</dbReference>